<accession>A0ABT9T6A6</accession>
<sequence>MAVVVFDVDAFRARYPEFSSVSDDLLKAYFVEATVYLNNTDTSPVTDVNQRAVFLNMLVAHLAAMNSGVGGQASSGLVGRVTSASEGSVSVSVDAGPSSSASWWYLQTPYGAAYWQATLPFRTIRYLPGGSPSMYPYHYNRRGSYRR</sequence>
<keyword evidence="2" id="KW-1185">Reference proteome</keyword>
<evidence type="ECO:0000313" key="2">
    <source>
        <dbReference type="Proteomes" id="UP001244623"/>
    </source>
</evidence>
<dbReference type="RefSeq" id="WP_307618061.1">
    <property type="nucleotide sequence ID" value="NZ_JAUSSJ010000001.1"/>
</dbReference>
<dbReference type="InterPro" id="IPR025127">
    <property type="entry name" value="DUF4054"/>
</dbReference>
<organism evidence="1 2">
    <name type="scientific">[Curtobacterium] plantarum</name>
    <dbReference type="NCBI Taxonomy" id="221276"/>
    <lineage>
        <taxon>Bacteria</taxon>
        <taxon>Pseudomonadati</taxon>
        <taxon>Pseudomonadota</taxon>
        <taxon>Gammaproteobacteria</taxon>
        <taxon>Enterobacterales</taxon>
        <taxon>Erwiniaceae</taxon>
        <taxon>Pantoea</taxon>
    </lineage>
</organism>
<protein>
    <recommendedName>
        <fullName evidence="3">DUF4054 domain-containing protein</fullName>
    </recommendedName>
</protein>
<evidence type="ECO:0000313" key="1">
    <source>
        <dbReference type="EMBL" id="MDQ0019002.1"/>
    </source>
</evidence>
<reference evidence="1 2" key="1">
    <citation type="submission" date="2023-07" db="EMBL/GenBank/DDBJ databases">
        <title>Sorghum-associated microbial communities from plants grown in Nebraska, USA.</title>
        <authorList>
            <person name="Schachtman D."/>
        </authorList>
    </citation>
    <scope>NUCLEOTIDE SEQUENCE [LARGE SCALE GENOMIC DNA]</scope>
    <source>
        <strain evidence="1 2">CC49</strain>
    </source>
</reference>
<dbReference type="Pfam" id="PF13262">
    <property type="entry name" value="DUF4054"/>
    <property type="match status" value="1"/>
</dbReference>
<comment type="caution">
    <text evidence="1">The sequence shown here is derived from an EMBL/GenBank/DDBJ whole genome shotgun (WGS) entry which is preliminary data.</text>
</comment>
<dbReference type="Proteomes" id="UP001244623">
    <property type="component" value="Unassembled WGS sequence"/>
</dbReference>
<name>A0ABT9T6A6_9GAMM</name>
<proteinExistence type="predicted"/>
<gene>
    <name evidence="1" type="ORF">J2X94_001130</name>
</gene>
<dbReference type="EMBL" id="JAUSSJ010000001">
    <property type="protein sequence ID" value="MDQ0019002.1"/>
    <property type="molecule type" value="Genomic_DNA"/>
</dbReference>
<evidence type="ECO:0008006" key="3">
    <source>
        <dbReference type="Google" id="ProtNLM"/>
    </source>
</evidence>